<evidence type="ECO:0000256" key="2">
    <source>
        <dbReference type="SAM" id="SignalP"/>
    </source>
</evidence>
<feature type="chain" id="PRO_5038123459" evidence="2">
    <location>
        <begin position="22"/>
        <end position="507"/>
    </location>
</feature>
<feature type="region of interest" description="Disordered" evidence="1">
    <location>
        <begin position="23"/>
        <end position="47"/>
    </location>
</feature>
<evidence type="ECO:0000313" key="4">
    <source>
        <dbReference type="Proteomes" id="UP000711407"/>
    </source>
</evidence>
<name>A0A921JIL1_9BACT</name>
<gene>
    <name evidence="3" type="ORF">K8V47_07420</name>
</gene>
<organism evidence="3 4">
    <name type="scientific">Candidatus Amulumruptor caecigallinarius</name>
    <dbReference type="NCBI Taxonomy" id="2109911"/>
    <lineage>
        <taxon>Bacteria</taxon>
        <taxon>Pseudomonadati</taxon>
        <taxon>Bacteroidota</taxon>
        <taxon>Bacteroidia</taxon>
        <taxon>Bacteroidales</taxon>
        <taxon>Muribaculaceae</taxon>
        <taxon>Candidatus Amulumruptor</taxon>
    </lineage>
</organism>
<keyword evidence="2" id="KW-0732">Signal</keyword>
<evidence type="ECO:0000256" key="1">
    <source>
        <dbReference type="SAM" id="MobiDB-lite"/>
    </source>
</evidence>
<accession>A0A921JIL1</accession>
<dbReference type="Proteomes" id="UP000711407">
    <property type="component" value="Unassembled WGS sequence"/>
</dbReference>
<reference evidence="3" key="2">
    <citation type="submission" date="2021-09" db="EMBL/GenBank/DDBJ databases">
        <authorList>
            <person name="Gilroy R."/>
        </authorList>
    </citation>
    <scope>NUCLEOTIDE SEQUENCE</scope>
    <source>
        <strain evidence="3">4100</strain>
    </source>
</reference>
<dbReference type="AlphaFoldDB" id="A0A921JIL1"/>
<sequence length="507" mass="56019">MKKIPVIFSALLLALMSSCSDDEPATTAAGNDGENTGTESPAPSEVVSNGEVCQLKTADLTSDIPDYMRGQVETRFTNVSQTIDASTQIVLVSTSALSSHDAAIFDAYQNGATIVFIDADKATALQWLDNHDIEYAGDRSDFDDLHLIYAFNNRHRYLLFDDFVDDGSEEELEMLPVRFDSAIAWLNRYADDADAVTDNASAAFSRSGDVYDIARTFGRQVITHSFAVSLNKKVSTGILGGDTLYKTSAIDVTLVIYPLYSIKANGTSAGDYYIVEGYVNAHNAGMYNGTWTNWHGWIPSHLCAYYMSKLNFTAEITTPGLNVTFPVGGTPVPQTTASSTTYSSGFSWSISGSLTGKFGNAGMVEGDLGISGSFGWNNSQTRVLKDVEIERDTYGGKVHWTYTFNNLPYAEGFIGYVDIPKLAISDFESDYTWIWWIPDSKNYEDKADKLQPTYSATITIEPEYTGYYWYNTYVQFGTNKWSDGITDKEKAFTFKLIPPQRVSSTQK</sequence>
<protein>
    <submittedName>
        <fullName evidence="3">Uncharacterized protein</fullName>
    </submittedName>
</protein>
<evidence type="ECO:0000313" key="3">
    <source>
        <dbReference type="EMBL" id="HJE39567.1"/>
    </source>
</evidence>
<feature type="signal peptide" evidence="2">
    <location>
        <begin position="1"/>
        <end position="21"/>
    </location>
</feature>
<reference evidence="3" key="1">
    <citation type="journal article" date="2021" name="PeerJ">
        <title>Extensive microbial diversity within the chicken gut microbiome revealed by metagenomics and culture.</title>
        <authorList>
            <person name="Gilroy R."/>
            <person name="Ravi A."/>
            <person name="Getino M."/>
            <person name="Pursley I."/>
            <person name="Horton D.L."/>
            <person name="Alikhan N.F."/>
            <person name="Baker D."/>
            <person name="Gharbi K."/>
            <person name="Hall N."/>
            <person name="Watson M."/>
            <person name="Adriaenssens E.M."/>
            <person name="Foster-Nyarko E."/>
            <person name="Jarju S."/>
            <person name="Secka A."/>
            <person name="Antonio M."/>
            <person name="Oren A."/>
            <person name="Chaudhuri R.R."/>
            <person name="La Ragione R."/>
            <person name="Hildebrand F."/>
            <person name="Pallen M.J."/>
        </authorList>
    </citation>
    <scope>NUCLEOTIDE SEQUENCE</scope>
    <source>
        <strain evidence="3">4100</strain>
    </source>
</reference>
<comment type="caution">
    <text evidence="3">The sequence shown here is derived from an EMBL/GenBank/DDBJ whole genome shotgun (WGS) entry which is preliminary data.</text>
</comment>
<proteinExistence type="predicted"/>
<dbReference type="EMBL" id="DYXT01000038">
    <property type="protein sequence ID" value="HJE39567.1"/>
    <property type="molecule type" value="Genomic_DNA"/>
</dbReference>
<dbReference type="PROSITE" id="PS51257">
    <property type="entry name" value="PROKAR_LIPOPROTEIN"/>
    <property type="match status" value="1"/>
</dbReference>